<dbReference type="PANTHER" id="PTHR46060:SF1">
    <property type="entry name" value="MARINER MOS1 TRANSPOSASE-LIKE PROTEIN"/>
    <property type="match status" value="1"/>
</dbReference>
<sequence>AKCRTFENVAADRSTSVFYIEVLKRLCQIVSRVRPELAKNGWVLHHDNAPAHTSLKVQQILTIRNITTFPHPPHSTDLAPLDFWLFPKLKEPMKGHRYKDLEDIKRAVTSVLKNLTSGDFQRYFQKWEERWTKCVRLGGEYCEGMGA</sequence>
<accession>A0A9P0D478</accession>
<keyword evidence="2" id="KW-1185">Reference proteome</keyword>
<dbReference type="PANTHER" id="PTHR46060">
    <property type="entry name" value="MARINER MOS1 TRANSPOSASE-LIKE PROTEIN"/>
    <property type="match status" value="1"/>
</dbReference>
<dbReference type="AlphaFoldDB" id="A0A9P0D478"/>
<organism evidence="1 2">
    <name type="scientific">Psylliodes chrysocephalus</name>
    <dbReference type="NCBI Taxonomy" id="3402493"/>
    <lineage>
        <taxon>Eukaryota</taxon>
        <taxon>Metazoa</taxon>
        <taxon>Ecdysozoa</taxon>
        <taxon>Arthropoda</taxon>
        <taxon>Hexapoda</taxon>
        <taxon>Insecta</taxon>
        <taxon>Pterygota</taxon>
        <taxon>Neoptera</taxon>
        <taxon>Endopterygota</taxon>
        <taxon>Coleoptera</taxon>
        <taxon>Polyphaga</taxon>
        <taxon>Cucujiformia</taxon>
        <taxon>Chrysomeloidea</taxon>
        <taxon>Chrysomelidae</taxon>
        <taxon>Galerucinae</taxon>
        <taxon>Alticini</taxon>
        <taxon>Psylliodes</taxon>
    </lineage>
</organism>
<dbReference type="InterPro" id="IPR052709">
    <property type="entry name" value="Transposase-MT_Hybrid"/>
</dbReference>
<gene>
    <name evidence="1" type="ORF">PSYICH_LOCUS13652</name>
</gene>
<dbReference type="GO" id="GO:0003676">
    <property type="term" value="F:nucleic acid binding"/>
    <property type="evidence" value="ECO:0007669"/>
    <property type="project" value="InterPro"/>
</dbReference>
<feature type="non-terminal residue" evidence="1">
    <location>
        <position position="1"/>
    </location>
</feature>
<reference evidence="1" key="1">
    <citation type="submission" date="2022-01" db="EMBL/GenBank/DDBJ databases">
        <authorList>
            <person name="King R."/>
        </authorList>
    </citation>
    <scope>NUCLEOTIDE SEQUENCE</scope>
</reference>
<evidence type="ECO:0008006" key="3">
    <source>
        <dbReference type="Google" id="ProtNLM"/>
    </source>
</evidence>
<name>A0A9P0D478_9CUCU</name>
<dbReference type="InterPro" id="IPR036397">
    <property type="entry name" value="RNaseH_sf"/>
</dbReference>
<evidence type="ECO:0000313" key="2">
    <source>
        <dbReference type="Proteomes" id="UP001153636"/>
    </source>
</evidence>
<dbReference type="EMBL" id="OV651819">
    <property type="protein sequence ID" value="CAH1113610.1"/>
    <property type="molecule type" value="Genomic_DNA"/>
</dbReference>
<protein>
    <recommendedName>
        <fullName evidence="3">Transposase</fullName>
    </recommendedName>
</protein>
<evidence type="ECO:0000313" key="1">
    <source>
        <dbReference type="EMBL" id="CAH1113610.1"/>
    </source>
</evidence>
<dbReference type="Proteomes" id="UP001153636">
    <property type="component" value="Chromosome 7"/>
</dbReference>
<proteinExistence type="predicted"/>
<dbReference type="OrthoDB" id="10065579at2759"/>
<dbReference type="Gene3D" id="3.30.420.10">
    <property type="entry name" value="Ribonuclease H-like superfamily/Ribonuclease H"/>
    <property type="match status" value="1"/>
</dbReference>
<feature type="non-terminal residue" evidence="1">
    <location>
        <position position="147"/>
    </location>
</feature>